<dbReference type="PANTHER" id="PTHR12370:SF3">
    <property type="entry name" value="PHOSPHOLIPASE B-LIKE 2-RELATED"/>
    <property type="match status" value="1"/>
</dbReference>
<dbReference type="InterPro" id="IPR007000">
    <property type="entry name" value="PLipase_B-like"/>
</dbReference>
<dbReference type="GeneID" id="102801883"/>
<accession>A0ABM0MTK9</accession>
<keyword evidence="2 7" id="KW-0732">Signal</keyword>
<dbReference type="InterPro" id="IPR043040">
    <property type="entry name" value="PLipase_B-like_dom1"/>
</dbReference>
<gene>
    <name evidence="9" type="primary">LOC102801883</name>
</gene>
<keyword evidence="4 7" id="KW-0442">Lipid degradation</keyword>
<comment type="function">
    <text evidence="7">Putative phospholipase.</text>
</comment>
<dbReference type="Pfam" id="PF04916">
    <property type="entry name" value="Phospholip_B"/>
    <property type="match status" value="1"/>
</dbReference>
<evidence type="ECO:0000256" key="3">
    <source>
        <dbReference type="ARBA" id="ARBA00022801"/>
    </source>
</evidence>
<dbReference type="InterPro" id="IPR043041">
    <property type="entry name" value="PLipase_B-like_dom2"/>
</dbReference>
<keyword evidence="6" id="KW-0325">Glycoprotein</keyword>
<evidence type="ECO:0000256" key="5">
    <source>
        <dbReference type="ARBA" id="ARBA00023098"/>
    </source>
</evidence>
<evidence type="ECO:0000256" key="1">
    <source>
        <dbReference type="ARBA" id="ARBA00007835"/>
    </source>
</evidence>
<dbReference type="EC" id="3.1.1.-" evidence="7"/>
<keyword evidence="3 7" id="KW-0378">Hydrolase</keyword>
<feature type="signal peptide" evidence="7">
    <location>
        <begin position="1"/>
        <end position="25"/>
    </location>
</feature>
<dbReference type="PANTHER" id="PTHR12370">
    <property type="entry name" value="PHOSPHOLIPASE B-RELATED"/>
    <property type="match status" value="1"/>
</dbReference>
<feature type="non-terminal residue" evidence="9">
    <location>
        <position position="150"/>
    </location>
</feature>
<sequence>MSTNMSRPFLIVFLVYTSVISSNYATKPIESRISSVILDEKSEKLVVVDQDVKNAVARANFTDDISQTGWSYLTVSTNPVYDDTIQAYAAGLVEGHITSTRIYQHWINTVYGFCKHPSDYCNRLEDFIKTNIAWMSEKIENNAKDPYWHQ</sequence>
<dbReference type="Proteomes" id="UP000694865">
    <property type="component" value="Unplaced"/>
</dbReference>
<evidence type="ECO:0000256" key="2">
    <source>
        <dbReference type="ARBA" id="ARBA00022729"/>
    </source>
</evidence>
<keyword evidence="5 7" id="KW-0443">Lipid metabolism</keyword>
<dbReference type="Gene3D" id="2.10.70.60">
    <property type="entry name" value="Phospholipase B-like, domain 1"/>
    <property type="match status" value="1"/>
</dbReference>
<evidence type="ECO:0000313" key="9">
    <source>
        <dbReference type="RefSeq" id="XP_006823350.1"/>
    </source>
</evidence>
<evidence type="ECO:0000256" key="7">
    <source>
        <dbReference type="RuleBase" id="RU364138"/>
    </source>
</evidence>
<dbReference type="RefSeq" id="XP_006823350.1">
    <property type="nucleotide sequence ID" value="XM_006823287.1"/>
</dbReference>
<evidence type="ECO:0000256" key="6">
    <source>
        <dbReference type="ARBA" id="ARBA00023180"/>
    </source>
</evidence>
<feature type="chain" id="PRO_5044982432" description="Phospholipase B-like" evidence="7">
    <location>
        <begin position="26"/>
        <end position="150"/>
    </location>
</feature>
<dbReference type="Gene3D" id="1.10.439.20">
    <property type="entry name" value="Phospholipase B-like, domain 2"/>
    <property type="match status" value="1"/>
</dbReference>
<proteinExistence type="inferred from homology"/>
<name>A0ABM0MTK9_SACKO</name>
<reference evidence="9" key="1">
    <citation type="submission" date="2025-08" db="UniProtKB">
        <authorList>
            <consortium name="RefSeq"/>
        </authorList>
    </citation>
    <scope>IDENTIFICATION</scope>
    <source>
        <tissue evidence="9">Testes</tissue>
    </source>
</reference>
<protein>
    <recommendedName>
        <fullName evidence="7">Phospholipase B-like</fullName>
        <ecNumber evidence="7">3.1.1.-</ecNumber>
    </recommendedName>
</protein>
<keyword evidence="8" id="KW-1185">Reference proteome</keyword>
<comment type="similarity">
    <text evidence="1 7">Belongs to the phospholipase B-like family.</text>
</comment>
<evidence type="ECO:0000256" key="4">
    <source>
        <dbReference type="ARBA" id="ARBA00022963"/>
    </source>
</evidence>
<organism evidence="8 9">
    <name type="scientific">Saccoglossus kowalevskii</name>
    <name type="common">Acorn worm</name>
    <dbReference type="NCBI Taxonomy" id="10224"/>
    <lineage>
        <taxon>Eukaryota</taxon>
        <taxon>Metazoa</taxon>
        <taxon>Hemichordata</taxon>
        <taxon>Enteropneusta</taxon>
        <taxon>Harrimaniidae</taxon>
        <taxon>Saccoglossus</taxon>
    </lineage>
</organism>
<evidence type="ECO:0000313" key="8">
    <source>
        <dbReference type="Proteomes" id="UP000694865"/>
    </source>
</evidence>